<comment type="similarity">
    <text evidence="1">Belongs to the chaperonin (HSP60) family.</text>
</comment>
<dbReference type="InterPro" id="IPR027413">
    <property type="entry name" value="GROEL-like_equatorial_sf"/>
</dbReference>
<dbReference type="PRINTS" id="PR00298">
    <property type="entry name" value="CHAPERONIN60"/>
</dbReference>
<feature type="coiled-coil region" evidence="5">
    <location>
        <begin position="25"/>
        <end position="52"/>
    </location>
</feature>
<name>X0S2G4_9ZZZZ</name>
<evidence type="ECO:0000256" key="4">
    <source>
        <dbReference type="ARBA" id="ARBA00023186"/>
    </source>
</evidence>
<dbReference type="InterPro" id="IPR002423">
    <property type="entry name" value="Cpn60/GroEL/TCP-1"/>
</dbReference>
<dbReference type="EMBL" id="BARS01000302">
    <property type="protein sequence ID" value="GAF75239.1"/>
    <property type="molecule type" value="Genomic_DNA"/>
</dbReference>
<dbReference type="AlphaFoldDB" id="X0S2G4"/>
<dbReference type="PANTHER" id="PTHR45633">
    <property type="entry name" value="60 KDA HEAT SHOCK PROTEIN, MITOCHONDRIAL"/>
    <property type="match status" value="1"/>
</dbReference>
<dbReference type="InterPro" id="IPR001844">
    <property type="entry name" value="Cpn60/GroEL"/>
</dbReference>
<evidence type="ECO:0000256" key="2">
    <source>
        <dbReference type="ARBA" id="ARBA00022741"/>
    </source>
</evidence>
<organism evidence="6">
    <name type="scientific">marine sediment metagenome</name>
    <dbReference type="NCBI Taxonomy" id="412755"/>
    <lineage>
        <taxon>unclassified sequences</taxon>
        <taxon>metagenomes</taxon>
        <taxon>ecological metagenomes</taxon>
    </lineage>
</organism>
<evidence type="ECO:0000313" key="6">
    <source>
        <dbReference type="EMBL" id="GAF75239.1"/>
    </source>
</evidence>
<keyword evidence="5" id="KW-0175">Coiled coil</keyword>
<dbReference type="Gene3D" id="3.50.7.10">
    <property type="entry name" value="GroEL"/>
    <property type="match status" value="1"/>
</dbReference>
<keyword evidence="3" id="KW-0067">ATP-binding</keyword>
<dbReference type="GO" id="GO:0140662">
    <property type="term" value="F:ATP-dependent protein folding chaperone"/>
    <property type="evidence" value="ECO:0007669"/>
    <property type="project" value="InterPro"/>
</dbReference>
<accession>X0S2G4</accession>
<dbReference type="GO" id="GO:0005524">
    <property type="term" value="F:ATP binding"/>
    <property type="evidence" value="ECO:0007669"/>
    <property type="project" value="UniProtKB-KW"/>
</dbReference>
<dbReference type="Gene3D" id="3.30.260.10">
    <property type="entry name" value="TCP-1-like chaperonin intermediate domain"/>
    <property type="match status" value="1"/>
</dbReference>
<dbReference type="Pfam" id="PF00118">
    <property type="entry name" value="Cpn60_TCP1"/>
    <property type="match status" value="1"/>
</dbReference>
<evidence type="ECO:0000256" key="5">
    <source>
        <dbReference type="SAM" id="Coils"/>
    </source>
</evidence>
<dbReference type="InterPro" id="IPR018370">
    <property type="entry name" value="Chaperonin_Cpn60_CS"/>
</dbReference>
<proteinExistence type="inferred from homology"/>
<keyword evidence="4" id="KW-0143">Chaperone</keyword>
<protein>
    <recommendedName>
        <fullName evidence="7">60 kDa chaperonin</fullName>
    </recommendedName>
</protein>
<reference evidence="6" key="1">
    <citation type="journal article" date="2014" name="Front. Microbiol.">
        <title>High frequency of phylogenetically diverse reductive dehalogenase-homologous genes in deep subseafloor sedimentary metagenomes.</title>
        <authorList>
            <person name="Kawai M."/>
            <person name="Futagami T."/>
            <person name="Toyoda A."/>
            <person name="Takaki Y."/>
            <person name="Nishi S."/>
            <person name="Hori S."/>
            <person name="Arai W."/>
            <person name="Tsubouchi T."/>
            <person name="Morono Y."/>
            <person name="Uchiyama I."/>
            <person name="Ito T."/>
            <person name="Fujiyama A."/>
            <person name="Inagaki F."/>
            <person name="Takami H."/>
        </authorList>
    </citation>
    <scope>NUCLEOTIDE SEQUENCE</scope>
    <source>
        <strain evidence="6">Expedition CK06-06</strain>
    </source>
</reference>
<dbReference type="SUPFAM" id="SSF52029">
    <property type="entry name" value="GroEL apical domain-like"/>
    <property type="match status" value="1"/>
</dbReference>
<comment type="caution">
    <text evidence="6">The sequence shown here is derived from an EMBL/GenBank/DDBJ whole genome shotgun (WGS) entry which is preliminary data.</text>
</comment>
<dbReference type="Gene3D" id="1.10.560.10">
    <property type="entry name" value="GroEL-like equatorial domain"/>
    <property type="match status" value="1"/>
</dbReference>
<dbReference type="SUPFAM" id="SSF48592">
    <property type="entry name" value="GroEL equatorial domain-like"/>
    <property type="match status" value="1"/>
</dbReference>
<evidence type="ECO:0000256" key="1">
    <source>
        <dbReference type="ARBA" id="ARBA00006607"/>
    </source>
</evidence>
<dbReference type="InterPro" id="IPR027410">
    <property type="entry name" value="TCP-1-like_intermed_sf"/>
</dbReference>
<sequence length="220" mass="23375">ADLGVVRRVIVNKDTTTLVEGAGPSKAIKERVEQLRAQLDEAESAYDREGYQDRLAKLVGGVARINVGAATDIEMGEKKARVEDALHACRAAIEEGILPGGGTAVLRARRHLTTLRDKVIADEKLGVDIVYRALSAPIRQIATNTGMEGGVVAQRVEVNEDPNYGFNAETQTYGNLVDAGVIVPTKVERAALQNAASVAGLLLTAAATVVPIPQPKQDTE</sequence>
<keyword evidence="2" id="KW-0547">Nucleotide-binding</keyword>
<gene>
    <name evidence="6" type="ORF">S01H1_00794</name>
</gene>
<evidence type="ECO:0000256" key="3">
    <source>
        <dbReference type="ARBA" id="ARBA00022840"/>
    </source>
</evidence>
<dbReference type="PROSITE" id="PS00296">
    <property type="entry name" value="CHAPERONINS_CPN60"/>
    <property type="match status" value="1"/>
</dbReference>
<evidence type="ECO:0008006" key="7">
    <source>
        <dbReference type="Google" id="ProtNLM"/>
    </source>
</evidence>
<dbReference type="InterPro" id="IPR027409">
    <property type="entry name" value="GroEL-like_apical_dom_sf"/>
</dbReference>
<feature type="non-terminal residue" evidence="6">
    <location>
        <position position="1"/>
    </location>
</feature>
<dbReference type="GO" id="GO:0042026">
    <property type="term" value="P:protein refolding"/>
    <property type="evidence" value="ECO:0007669"/>
    <property type="project" value="InterPro"/>
</dbReference>